<evidence type="ECO:0000256" key="4">
    <source>
        <dbReference type="ARBA" id="ARBA00022692"/>
    </source>
</evidence>
<keyword evidence="15" id="KW-1185">Reference proteome</keyword>
<keyword evidence="7 11" id="KW-0472">Membrane</keyword>
<dbReference type="OrthoDB" id="248747at2759"/>
<dbReference type="PRINTS" id="PR00219">
    <property type="entry name" value="SYNAPTOBREVN"/>
</dbReference>
<evidence type="ECO:0000256" key="8">
    <source>
        <dbReference type="ARBA" id="ARBA00023329"/>
    </source>
</evidence>
<dbReference type="VEuPathDB" id="AmoebaDB:ACA1_177900"/>
<gene>
    <name evidence="14" type="ORF">ACA1_177900</name>
</gene>
<keyword evidence="6 11" id="KW-1133">Transmembrane helix</keyword>
<evidence type="ECO:0000256" key="11">
    <source>
        <dbReference type="SAM" id="Phobius"/>
    </source>
</evidence>
<evidence type="ECO:0000313" key="14">
    <source>
        <dbReference type="EMBL" id="ELR16161.1"/>
    </source>
</evidence>
<dbReference type="InterPro" id="IPR010908">
    <property type="entry name" value="Longin_dom"/>
</dbReference>
<dbReference type="Pfam" id="PF13774">
    <property type="entry name" value="Longin"/>
    <property type="match status" value="1"/>
</dbReference>
<keyword evidence="3" id="KW-0813">Transport</keyword>
<dbReference type="GeneID" id="14916829"/>
<evidence type="ECO:0000259" key="12">
    <source>
        <dbReference type="PROSITE" id="PS50859"/>
    </source>
</evidence>
<reference evidence="14 15" key="1">
    <citation type="journal article" date="2013" name="Genome Biol.">
        <title>Genome of Acanthamoeba castellanii highlights extensive lateral gene transfer and early evolution of tyrosine kinase signaling.</title>
        <authorList>
            <person name="Clarke M."/>
            <person name="Lohan A.J."/>
            <person name="Liu B."/>
            <person name="Lagkouvardos I."/>
            <person name="Roy S."/>
            <person name="Zafar N."/>
            <person name="Bertelli C."/>
            <person name="Schilde C."/>
            <person name="Kianianmomeni A."/>
            <person name="Burglin T.R."/>
            <person name="Frech C."/>
            <person name="Turcotte B."/>
            <person name="Kopec K.O."/>
            <person name="Synnott J.M."/>
            <person name="Choo C."/>
            <person name="Paponov I."/>
            <person name="Finkler A."/>
            <person name="Soon Heng Tan C."/>
            <person name="Hutchins A.P."/>
            <person name="Weinmeier T."/>
            <person name="Rattei T."/>
            <person name="Chu J.S."/>
            <person name="Gimenez G."/>
            <person name="Irimia M."/>
            <person name="Rigden D.J."/>
            <person name="Fitzpatrick D.A."/>
            <person name="Lorenzo-Morales J."/>
            <person name="Bateman A."/>
            <person name="Chiu C.H."/>
            <person name="Tang P."/>
            <person name="Hegemann P."/>
            <person name="Fromm H."/>
            <person name="Raoult D."/>
            <person name="Greub G."/>
            <person name="Miranda-Saavedra D."/>
            <person name="Chen N."/>
            <person name="Nash P."/>
            <person name="Ginger M.L."/>
            <person name="Horn M."/>
            <person name="Schaap P."/>
            <person name="Caler L."/>
            <person name="Loftus B."/>
        </authorList>
    </citation>
    <scope>NUCLEOTIDE SEQUENCE [LARGE SCALE GENOMIC DNA]</scope>
    <source>
        <strain evidence="14 15">Neff</strain>
    </source>
</reference>
<dbReference type="InterPro" id="IPR011012">
    <property type="entry name" value="Longin-like_dom_sf"/>
</dbReference>
<evidence type="ECO:0000259" key="13">
    <source>
        <dbReference type="PROSITE" id="PS50892"/>
    </source>
</evidence>
<evidence type="ECO:0000256" key="3">
    <source>
        <dbReference type="ARBA" id="ARBA00022448"/>
    </source>
</evidence>
<dbReference type="Gene3D" id="1.20.5.110">
    <property type="match status" value="1"/>
</dbReference>
<evidence type="ECO:0000256" key="6">
    <source>
        <dbReference type="ARBA" id="ARBA00022989"/>
    </source>
</evidence>
<feature type="transmembrane region" description="Helical" evidence="11">
    <location>
        <begin position="190"/>
        <end position="215"/>
    </location>
</feature>
<keyword evidence="5" id="KW-0653">Protein transport</keyword>
<dbReference type="PANTHER" id="PTHR21136">
    <property type="entry name" value="SNARE PROTEINS"/>
    <property type="match status" value="1"/>
</dbReference>
<dbReference type="STRING" id="1257118.L8GVR7"/>
<dbReference type="GO" id="GO:0015031">
    <property type="term" value="P:protein transport"/>
    <property type="evidence" value="ECO:0007669"/>
    <property type="project" value="UniProtKB-KW"/>
</dbReference>
<evidence type="ECO:0000256" key="9">
    <source>
        <dbReference type="ARBA" id="ARBA00046280"/>
    </source>
</evidence>
<dbReference type="FunFam" id="3.30.450.50:FF:000015">
    <property type="entry name" value="Synaptobrevin 2 isoform 1"/>
    <property type="match status" value="1"/>
</dbReference>
<dbReference type="PROSITE" id="PS50892">
    <property type="entry name" value="V_SNARE"/>
    <property type="match status" value="1"/>
</dbReference>
<evidence type="ECO:0000256" key="7">
    <source>
        <dbReference type="ARBA" id="ARBA00023136"/>
    </source>
</evidence>
<dbReference type="FunFam" id="1.20.5.110:FF:000004">
    <property type="entry name" value="Vesicle-associated membrane protein 7"/>
    <property type="match status" value="1"/>
</dbReference>
<comment type="subcellular location">
    <subcellularLocation>
        <location evidence="1">Cytoplasmic vesicle membrane</location>
    </subcellularLocation>
    <subcellularLocation>
        <location evidence="9">Endomembrane system</location>
        <topology evidence="9">Single-pass type IV membrane protein</topology>
    </subcellularLocation>
</comment>
<dbReference type="InterPro" id="IPR001388">
    <property type="entry name" value="Synaptobrevin-like"/>
</dbReference>
<dbReference type="CDD" id="cd15843">
    <property type="entry name" value="R-SNARE"/>
    <property type="match status" value="1"/>
</dbReference>
<dbReference type="Pfam" id="PF00957">
    <property type="entry name" value="Synaptobrevin"/>
    <property type="match status" value="1"/>
</dbReference>
<dbReference type="InterPro" id="IPR051097">
    <property type="entry name" value="Synaptobrevin-like_transport"/>
</dbReference>
<dbReference type="Gene3D" id="3.30.450.50">
    <property type="entry name" value="Longin domain"/>
    <property type="match status" value="1"/>
</dbReference>
<dbReference type="PANTHER" id="PTHR21136:SF168">
    <property type="entry name" value="VESICLE-ASSOCIATED MEMBRANE PROTEIN 9"/>
    <property type="match status" value="1"/>
</dbReference>
<dbReference type="GO" id="GO:0016192">
    <property type="term" value="P:vesicle-mediated transport"/>
    <property type="evidence" value="ECO:0007669"/>
    <property type="project" value="InterPro"/>
</dbReference>
<keyword evidence="10" id="KW-0175">Coiled coil</keyword>
<dbReference type="PROSITE" id="PS50859">
    <property type="entry name" value="LONGIN"/>
    <property type="match status" value="1"/>
</dbReference>
<dbReference type="SMART" id="SM01270">
    <property type="entry name" value="Longin"/>
    <property type="match status" value="1"/>
</dbReference>
<dbReference type="OMA" id="ILMIACK"/>
<accession>L8GVR7</accession>
<dbReference type="InterPro" id="IPR042855">
    <property type="entry name" value="V_SNARE_CC"/>
</dbReference>
<dbReference type="SUPFAM" id="SSF58038">
    <property type="entry name" value="SNARE fusion complex"/>
    <property type="match status" value="1"/>
</dbReference>
<name>L8GVR7_ACACF</name>
<dbReference type="KEGG" id="acan:ACA1_177900"/>
<comment type="similarity">
    <text evidence="2">Belongs to the synaptobrevin family.</text>
</comment>
<dbReference type="CDD" id="cd14824">
    <property type="entry name" value="Longin"/>
    <property type="match status" value="1"/>
</dbReference>
<evidence type="ECO:0000256" key="2">
    <source>
        <dbReference type="ARBA" id="ARBA00008025"/>
    </source>
</evidence>
<dbReference type="RefSeq" id="XP_004338174.1">
    <property type="nucleotide sequence ID" value="XM_004338126.1"/>
</dbReference>
<proteinExistence type="inferred from homology"/>
<dbReference type="EMBL" id="KB008006">
    <property type="protein sequence ID" value="ELR16161.1"/>
    <property type="molecule type" value="Genomic_DNA"/>
</dbReference>
<feature type="domain" description="Longin" evidence="12">
    <location>
        <begin position="3"/>
        <end position="111"/>
    </location>
</feature>
<organism evidence="14 15">
    <name type="scientific">Acanthamoeba castellanii (strain ATCC 30010 / Neff)</name>
    <dbReference type="NCBI Taxonomy" id="1257118"/>
    <lineage>
        <taxon>Eukaryota</taxon>
        <taxon>Amoebozoa</taxon>
        <taxon>Discosea</taxon>
        <taxon>Longamoebia</taxon>
        <taxon>Centramoebida</taxon>
        <taxon>Acanthamoebidae</taxon>
        <taxon>Acanthamoeba</taxon>
    </lineage>
</organism>
<evidence type="ECO:0000313" key="15">
    <source>
        <dbReference type="Proteomes" id="UP000011083"/>
    </source>
</evidence>
<keyword evidence="8" id="KW-0968">Cytoplasmic vesicle</keyword>
<dbReference type="GO" id="GO:0030659">
    <property type="term" value="C:cytoplasmic vesicle membrane"/>
    <property type="evidence" value="ECO:0007669"/>
    <property type="project" value="UniProtKB-SubCell"/>
</dbReference>
<evidence type="ECO:0000256" key="5">
    <source>
        <dbReference type="ARBA" id="ARBA00022927"/>
    </source>
</evidence>
<feature type="domain" description="V-SNARE coiled-coil homology" evidence="13">
    <location>
        <begin position="126"/>
        <end position="186"/>
    </location>
</feature>
<dbReference type="SUPFAM" id="SSF64356">
    <property type="entry name" value="SNARE-like"/>
    <property type="match status" value="1"/>
</dbReference>
<keyword evidence="4 11" id="KW-0812">Transmembrane</keyword>
<sequence length="220" mass="25500">MPLIYGLVAYGRTVLAEYSPNTGNYLDIARQLLREVPLHAHKKSYAAKNMVFHYMVDDNGLIFMCMADANAGHRVPFLFLDDVRTKFLTQFGRAYQNARENGLDDAFSRTIREQMNYYNTSPDADKVKRVKDEINQVKDIMIQNIDRVLERGDKIEVLVEETDKLQTRSYAFQTKSAQLKRSLWWKNTKLWCCILGIFLLIVAVIVVILLIYFGVVKKSF</sequence>
<protein>
    <submittedName>
        <fullName evidence="14">Synaptobrevin domain containing protein</fullName>
    </submittedName>
</protein>
<evidence type="ECO:0000256" key="1">
    <source>
        <dbReference type="ARBA" id="ARBA00004156"/>
    </source>
</evidence>
<evidence type="ECO:0000256" key="10">
    <source>
        <dbReference type="PROSITE-ProRule" id="PRU00290"/>
    </source>
</evidence>
<dbReference type="Proteomes" id="UP000011083">
    <property type="component" value="Unassembled WGS sequence"/>
</dbReference>
<dbReference type="AlphaFoldDB" id="L8GVR7"/>
<dbReference type="GO" id="GO:0005768">
    <property type="term" value="C:endosome"/>
    <property type="evidence" value="ECO:0007669"/>
    <property type="project" value="UniProtKB-ARBA"/>
</dbReference>